<dbReference type="Pfam" id="PF01657">
    <property type="entry name" value="Stress-antifung"/>
    <property type="match status" value="2"/>
</dbReference>
<dbReference type="CDD" id="cd23509">
    <property type="entry name" value="Gnk2-like"/>
    <property type="match status" value="2"/>
</dbReference>
<evidence type="ECO:0000313" key="6">
    <source>
        <dbReference type="EMBL" id="KAK1670783.1"/>
    </source>
</evidence>
<feature type="compositionally biased region" description="Low complexity" evidence="3">
    <location>
        <begin position="288"/>
        <end position="304"/>
    </location>
</feature>
<feature type="compositionally biased region" description="Low complexity" evidence="3">
    <location>
        <begin position="254"/>
        <end position="270"/>
    </location>
</feature>
<dbReference type="PANTHER" id="PTHR32099:SF106">
    <property type="entry name" value="GNK2-HOMOLOGOUS DOMAIN-CONTAINING PROTEIN"/>
    <property type="match status" value="1"/>
</dbReference>
<evidence type="ECO:0000256" key="3">
    <source>
        <dbReference type="SAM" id="MobiDB-lite"/>
    </source>
</evidence>
<sequence length="360" mass="38101">MVGVLLLLLLLMPVPATATAQLCGNGGNYTANSTYQSNLAVLVAALPSNVSSSQQLFATATAGHSPDAVYALALCRDFANAAWCADCVNASFQHAQQTCPYHRSAIVYYEYDSAQQPGCVLGYSGDDAFLSPATSLTENGTLFQSWNEQNISSDARIVAAHVHELLTVTAQDAAADMTRRLSSVVMDSVPMLYSLAQCTPDLSADDCLACLQRLIAMFNATTSVRLGGRIFVLRCNIRFETFMFFDQPMRRISPSSISPAPPTGKTAARAPAPPAAHPARPPPDHPAPGRTRPLAAARPSARAACSDRLPRTPAPPLAASRAPAGRRCPCSLPPPMPPLLAARSSADPSDATPARCPLKR</sequence>
<feature type="region of interest" description="Disordered" evidence="3">
    <location>
        <begin position="254"/>
        <end position="360"/>
    </location>
</feature>
<evidence type="ECO:0000256" key="1">
    <source>
        <dbReference type="ARBA" id="ARBA00022729"/>
    </source>
</evidence>
<dbReference type="PROSITE" id="PS51473">
    <property type="entry name" value="GNK2"/>
    <property type="match status" value="2"/>
</dbReference>
<feature type="domain" description="Gnk2-homologous" evidence="5">
    <location>
        <begin position="17"/>
        <end position="128"/>
    </location>
</feature>
<keyword evidence="7" id="KW-1185">Reference proteome</keyword>
<reference evidence="6" key="1">
    <citation type="submission" date="2023-07" db="EMBL/GenBank/DDBJ databases">
        <title>A chromosome-level genome assembly of Lolium multiflorum.</title>
        <authorList>
            <person name="Chen Y."/>
            <person name="Copetti D."/>
            <person name="Kolliker R."/>
            <person name="Studer B."/>
        </authorList>
    </citation>
    <scope>NUCLEOTIDE SEQUENCE</scope>
    <source>
        <strain evidence="6">02402/16</strain>
        <tissue evidence="6">Leaf</tissue>
    </source>
</reference>
<protein>
    <recommendedName>
        <fullName evidence="5">Gnk2-homologous domain-containing protein</fullName>
    </recommendedName>
</protein>
<name>A0AAD8T6F8_LOLMU</name>
<dbReference type="Proteomes" id="UP001231189">
    <property type="component" value="Unassembled WGS sequence"/>
</dbReference>
<feature type="compositionally biased region" description="Pro residues" evidence="3">
    <location>
        <begin position="271"/>
        <end position="286"/>
    </location>
</feature>
<feature type="chain" id="PRO_5042120148" description="Gnk2-homologous domain-containing protein" evidence="4">
    <location>
        <begin position="19"/>
        <end position="360"/>
    </location>
</feature>
<accession>A0AAD8T6F8</accession>
<evidence type="ECO:0000313" key="7">
    <source>
        <dbReference type="Proteomes" id="UP001231189"/>
    </source>
</evidence>
<dbReference type="AlphaFoldDB" id="A0AAD8T6F8"/>
<feature type="compositionally biased region" description="Low complexity" evidence="3">
    <location>
        <begin position="317"/>
        <end position="330"/>
    </location>
</feature>
<dbReference type="InterPro" id="IPR038408">
    <property type="entry name" value="GNK2_sf"/>
</dbReference>
<keyword evidence="2" id="KW-0677">Repeat</keyword>
<dbReference type="PANTHER" id="PTHR32099">
    <property type="entry name" value="CYSTEINE-RICH REPEAT SECRETORY PROTEIN"/>
    <property type="match status" value="1"/>
</dbReference>
<evidence type="ECO:0000256" key="2">
    <source>
        <dbReference type="ARBA" id="ARBA00022737"/>
    </source>
</evidence>
<feature type="domain" description="Gnk2-homologous" evidence="5">
    <location>
        <begin position="139"/>
        <end position="244"/>
    </location>
</feature>
<keyword evidence="1 4" id="KW-0732">Signal</keyword>
<comment type="caution">
    <text evidence="6">The sequence shown here is derived from an EMBL/GenBank/DDBJ whole genome shotgun (WGS) entry which is preliminary data.</text>
</comment>
<proteinExistence type="predicted"/>
<dbReference type="EMBL" id="JAUUTY010000003">
    <property type="protein sequence ID" value="KAK1670783.1"/>
    <property type="molecule type" value="Genomic_DNA"/>
</dbReference>
<evidence type="ECO:0000259" key="5">
    <source>
        <dbReference type="PROSITE" id="PS51473"/>
    </source>
</evidence>
<evidence type="ECO:0000256" key="4">
    <source>
        <dbReference type="SAM" id="SignalP"/>
    </source>
</evidence>
<feature type="signal peptide" evidence="4">
    <location>
        <begin position="1"/>
        <end position="18"/>
    </location>
</feature>
<organism evidence="6 7">
    <name type="scientific">Lolium multiflorum</name>
    <name type="common">Italian ryegrass</name>
    <name type="synonym">Lolium perenne subsp. multiflorum</name>
    <dbReference type="NCBI Taxonomy" id="4521"/>
    <lineage>
        <taxon>Eukaryota</taxon>
        <taxon>Viridiplantae</taxon>
        <taxon>Streptophyta</taxon>
        <taxon>Embryophyta</taxon>
        <taxon>Tracheophyta</taxon>
        <taxon>Spermatophyta</taxon>
        <taxon>Magnoliopsida</taxon>
        <taxon>Liliopsida</taxon>
        <taxon>Poales</taxon>
        <taxon>Poaceae</taxon>
        <taxon>BOP clade</taxon>
        <taxon>Pooideae</taxon>
        <taxon>Poodae</taxon>
        <taxon>Poeae</taxon>
        <taxon>Poeae Chloroplast Group 2 (Poeae type)</taxon>
        <taxon>Loliodinae</taxon>
        <taxon>Loliinae</taxon>
        <taxon>Lolium</taxon>
    </lineage>
</organism>
<dbReference type="Gene3D" id="3.30.430.20">
    <property type="entry name" value="Gnk2 domain, C-X8-C-X2-C motif"/>
    <property type="match status" value="2"/>
</dbReference>
<dbReference type="InterPro" id="IPR002902">
    <property type="entry name" value="GNK2"/>
</dbReference>
<gene>
    <name evidence="6" type="ORF">QYE76_058942</name>
</gene>